<dbReference type="SUPFAM" id="SSF52096">
    <property type="entry name" value="ClpP/crotonase"/>
    <property type="match status" value="1"/>
</dbReference>
<dbReference type="GO" id="GO:0003857">
    <property type="term" value="F:(3S)-3-hydroxyacyl-CoA dehydrogenase (NAD+) activity"/>
    <property type="evidence" value="ECO:0007669"/>
    <property type="project" value="UniProtKB-EC"/>
</dbReference>
<dbReference type="InterPro" id="IPR006176">
    <property type="entry name" value="3-OHacyl-CoA_DH_NAD-bd"/>
</dbReference>
<dbReference type="GO" id="GO:0070403">
    <property type="term" value="F:NAD+ binding"/>
    <property type="evidence" value="ECO:0007669"/>
    <property type="project" value="InterPro"/>
</dbReference>
<dbReference type="EMBL" id="FNZR01000007">
    <property type="protein sequence ID" value="SEL60622.1"/>
    <property type="molecule type" value="Genomic_DNA"/>
</dbReference>
<dbReference type="PANTHER" id="PTHR48075:SF7">
    <property type="entry name" value="3-HYDROXYACYL-COA DEHYDROGENASE-RELATED"/>
    <property type="match status" value="1"/>
</dbReference>
<feature type="domain" description="3-hydroxyacyl-CoA dehydrogenase NAD binding" evidence="9">
    <location>
        <begin position="8"/>
        <end position="206"/>
    </location>
</feature>
<protein>
    <submittedName>
        <fullName evidence="10">3-hydroxyacyl-CoA dehydrogenase</fullName>
    </submittedName>
</protein>
<evidence type="ECO:0000256" key="5">
    <source>
        <dbReference type="ARBA" id="ARBA00023027"/>
    </source>
</evidence>
<dbReference type="InterPro" id="IPR001753">
    <property type="entry name" value="Enoyl-CoA_hydra/iso"/>
</dbReference>
<dbReference type="AlphaFoldDB" id="A0A1H7RKD0"/>
<reference evidence="11" key="1">
    <citation type="submission" date="2016-10" db="EMBL/GenBank/DDBJ databases">
        <authorList>
            <person name="Varghese N."/>
            <person name="Submissions S."/>
        </authorList>
    </citation>
    <scope>NUCLEOTIDE SEQUENCE [LARGE SCALE GENOMIC DNA]</scope>
    <source>
        <strain evidence="11">Jip14</strain>
    </source>
</reference>
<dbReference type="SUPFAM" id="SSF48179">
    <property type="entry name" value="6-phosphogluconate dehydrogenase C-terminal domain-like"/>
    <property type="match status" value="2"/>
</dbReference>
<comment type="catalytic activity">
    <reaction evidence="7">
        <text>a (3S)-3-hydroxyacyl-CoA + NAD(+) = a 3-oxoacyl-CoA + NADH + H(+)</text>
        <dbReference type="Rhea" id="RHEA:22432"/>
        <dbReference type="ChEBI" id="CHEBI:15378"/>
        <dbReference type="ChEBI" id="CHEBI:57318"/>
        <dbReference type="ChEBI" id="CHEBI:57540"/>
        <dbReference type="ChEBI" id="CHEBI:57945"/>
        <dbReference type="ChEBI" id="CHEBI:90726"/>
        <dbReference type="EC" id="1.1.1.35"/>
    </reaction>
</comment>
<dbReference type="InterPro" id="IPR029045">
    <property type="entry name" value="ClpP/crotonase-like_dom_sf"/>
</dbReference>
<evidence type="ECO:0000256" key="6">
    <source>
        <dbReference type="ARBA" id="ARBA00023098"/>
    </source>
</evidence>
<dbReference type="InterPro" id="IPR006108">
    <property type="entry name" value="3HC_DH_C"/>
</dbReference>
<dbReference type="STRING" id="332977.SAMN05421740_107166"/>
<dbReference type="RefSeq" id="WP_090607146.1">
    <property type="nucleotide sequence ID" value="NZ_FNZR01000007.1"/>
</dbReference>
<dbReference type="Pfam" id="PF00378">
    <property type="entry name" value="ECH_1"/>
    <property type="match status" value="1"/>
</dbReference>
<evidence type="ECO:0000256" key="3">
    <source>
        <dbReference type="ARBA" id="ARBA00022963"/>
    </source>
</evidence>
<dbReference type="Gene3D" id="3.90.226.10">
    <property type="entry name" value="2-enoyl-CoA Hydratase, Chain A, domain 1"/>
    <property type="match status" value="1"/>
</dbReference>
<evidence type="ECO:0000313" key="11">
    <source>
        <dbReference type="Proteomes" id="UP000198916"/>
    </source>
</evidence>
<evidence type="ECO:0000256" key="7">
    <source>
        <dbReference type="ARBA" id="ARBA00049556"/>
    </source>
</evidence>
<dbReference type="PANTHER" id="PTHR48075">
    <property type="entry name" value="3-HYDROXYACYL-COA DEHYDROGENASE FAMILY PROTEIN"/>
    <property type="match status" value="1"/>
</dbReference>
<keyword evidence="3" id="KW-0442">Lipid degradation</keyword>
<sequence length="809" mass="89519">MIRRRIKKVAVLGSGVMGSRIACHFANIGVDVLLLDIVPRELLPAEEAKGLTLESKAVRNRMVNRSLETAVSSNPSPVFSKQAIKRIATGNFDDDMAAIASADWVIEVVVERLDIKKQIFDRVEQYRKPGTLITSNTSGIPIHLMAEGRSDDFRAHFCGTHFFNPPRYLRLLEIIPTAETKPEVVQFLMHYGDKFLGKTTVLCKDTPAFIGNRVGVYSMLALTHLVERLGLTVEEVDKFTGPAMGHPKSATFRTADVVGLDTLVNVANGLAENAKDDEASGVFQLPTYLRQMVEKKWLGEKNGQGFYKKIKDNKGNSEILALDLKTLEYHQQGKVKFATLEATKPVDDIRKRMKVYEQGTDKAGAFFRAMHYPLFEYVSRRVPEITDEFFRIDDAMRAGFGWELGPFEVWDALGVKETLEKIKVEEKRIPGQSGEVAAWVQEMLEGGYDSFYKVDAGIRHYYDIPSKSYKPVPGTEGFIILDNIRAQQTVWKNGGVTITDLGDGILNAEFHTKMNTIGGDVIQGLHKAIDLAEKDFRGLVIGNDGANFSAGANIGMIFMMAVEQDYDELNTAVKTFQDTSMRLRYSAIPVVAAPFALALGGGCEFSMHADFVQLHAETYMGLVEFGVGVIPGGGGSKEFALRASDEFKEGQIEQNVLRDRFLTIGQAKVSTSAAEAFELGYLQAGKYAISMNRSRLLADAKAKAVELAEAGYTQPVPRKDIKVLGKQGLGIVYAGANSMRAGNYISEHDQKISEKLGWVLCGGDLSAPTEVSEQYLLDLEREAFLSLCGERKTLERIQHMLTKGKPLRN</sequence>
<feature type="domain" description="3-hydroxyacyl-CoA dehydrogenase C-terminal" evidence="8">
    <location>
        <begin position="373"/>
        <end position="447"/>
    </location>
</feature>
<dbReference type="InterPro" id="IPR036291">
    <property type="entry name" value="NAD(P)-bd_dom_sf"/>
</dbReference>
<gene>
    <name evidence="10" type="ORF">SAMN05421740_107166</name>
</gene>
<keyword evidence="6" id="KW-0443">Lipid metabolism</keyword>
<dbReference type="CDD" id="cd06558">
    <property type="entry name" value="crotonase-like"/>
    <property type="match status" value="1"/>
</dbReference>
<name>A0A1H7RKD0_9SPHI</name>
<keyword evidence="5" id="KW-0520">NAD</keyword>
<evidence type="ECO:0000256" key="1">
    <source>
        <dbReference type="ARBA" id="ARBA00005005"/>
    </source>
</evidence>
<dbReference type="GO" id="GO:0006635">
    <property type="term" value="P:fatty acid beta-oxidation"/>
    <property type="evidence" value="ECO:0007669"/>
    <property type="project" value="UniProtKB-UniPathway"/>
</dbReference>
<keyword evidence="4" id="KW-0560">Oxidoreductase</keyword>
<dbReference type="Gene3D" id="3.40.50.720">
    <property type="entry name" value="NAD(P)-binding Rossmann-like Domain"/>
    <property type="match status" value="1"/>
</dbReference>
<evidence type="ECO:0000256" key="4">
    <source>
        <dbReference type="ARBA" id="ARBA00023002"/>
    </source>
</evidence>
<evidence type="ECO:0000259" key="8">
    <source>
        <dbReference type="Pfam" id="PF00725"/>
    </source>
</evidence>
<evidence type="ECO:0000313" key="10">
    <source>
        <dbReference type="EMBL" id="SEL60622.1"/>
    </source>
</evidence>
<dbReference type="InterPro" id="IPR008927">
    <property type="entry name" value="6-PGluconate_DH-like_C_sf"/>
</dbReference>
<keyword evidence="2" id="KW-0276">Fatty acid metabolism</keyword>
<evidence type="ECO:0000259" key="9">
    <source>
        <dbReference type="Pfam" id="PF02737"/>
    </source>
</evidence>
<comment type="pathway">
    <text evidence="1">Lipid metabolism; fatty acid beta-oxidation.</text>
</comment>
<evidence type="ECO:0000256" key="2">
    <source>
        <dbReference type="ARBA" id="ARBA00022832"/>
    </source>
</evidence>
<dbReference type="Gene3D" id="1.10.1040.50">
    <property type="match status" value="1"/>
</dbReference>
<proteinExistence type="predicted"/>
<organism evidence="10 11">
    <name type="scientific">Parapedobacter koreensis</name>
    <dbReference type="NCBI Taxonomy" id="332977"/>
    <lineage>
        <taxon>Bacteria</taxon>
        <taxon>Pseudomonadati</taxon>
        <taxon>Bacteroidota</taxon>
        <taxon>Sphingobacteriia</taxon>
        <taxon>Sphingobacteriales</taxon>
        <taxon>Sphingobacteriaceae</taxon>
        <taxon>Parapedobacter</taxon>
    </lineage>
</organism>
<dbReference type="SUPFAM" id="SSF51735">
    <property type="entry name" value="NAD(P)-binding Rossmann-fold domains"/>
    <property type="match status" value="1"/>
</dbReference>
<dbReference type="Pfam" id="PF02737">
    <property type="entry name" value="3HCDH_N"/>
    <property type="match status" value="1"/>
</dbReference>
<accession>A0A1H7RKD0</accession>
<keyword evidence="11" id="KW-1185">Reference proteome</keyword>
<dbReference type="OrthoDB" id="9771883at2"/>
<feature type="domain" description="3-hydroxyacyl-CoA dehydrogenase C-terminal" evidence="8">
    <location>
        <begin position="209"/>
        <end position="308"/>
    </location>
</feature>
<dbReference type="Proteomes" id="UP000198916">
    <property type="component" value="Unassembled WGS sequence"/>
</dbReference>
<dbReference type="UniPathway" id="UPA00659"/>
<dbReference type="Pfam" id="PF00725">
    <property type="entry name" value="3HCDH"/>
    <property type="match status" value="2"/>
</dbReference>